<gene>
    <name evidence="1" type="ORF">FA95DRAFT_1485634</name>
</gene>
<proteinExistence type="predicted"/>
<organism evidence="1 2">
    <name type="scientific">Auriscalpium vulgare</name>
    <dbReference type="NCBI Taxonomy" id="40419"/>
    <lineage>
        <taxon>Eukaryota</taxon>
        <taxon>Fungi</taxon>
        <taxon>Dikarya</taxon>
        <taxon>Basidiomycota</taxon>
        <taxon>Agaricomycotina</taxon>
        <taxon>Agaricomycetes</taxon>
        <taxon>Russulales</taxon>
        <taxon>Auriscalpiaceae</taxon>
        <taxon>Auriscalpium</taxon>
    </lineage>
</organism>
<comment type="caution">
    <text evidence="1">The sequence shown here is derived from an EMBL/GenBank/DDBJ whole genome shotgun (WGS) entry which is preliminary data.</text>
</comment>
<dbReference type="Proteomes" id="UP000814033">
    <property type="component" value="Unassembled WGS sequence"/>
</dbReference>
<name>A0ACB8S4F7_9AGAM</name>
<accession>A0ACB8S4F7</accession>
<keyword evidence="2" id="KW-1185">Reference proteome</keyword>
<reference evidence="1" key="1">
    <citation type="submission" date="2021-02" db="EMBL/GenBank/DDBJ databases">
        <authorList>
            <consortium name="DOE Joint Genome Institute"/>
            <person name="Ahrendt S."/>
            <person name="Looney B.P."/>
            <person name="Miyauchi S."/>
            <person name="Morin E."/>
            <person name="Drula E."/>
            <person name="Courty P.E."/>
            <person name="Chicoki N."/>
            <person name="Fauchery L."/>
            <person name="Kohler A."/>
            <person name="Kuo A."/>
            <person name="Labutti K."/>
            <person name="Pangilinan J."/>
            <person name="Lipzen A."/>
            <person name="Riley R."/>
            <person name="Andreopoulos W."/>
            <person name="He G."/>
            <person name="Johnson J."/>
            <person name="Barry K.W."/>
            <person name="Grigoriev I.V."/>
            <person name="Nagy L."/>
            <person name="Hibbett D."/>
            <person name="Henrissat B."/>
            <person name="Matheny P.B."/>
            <person name="Labbe J."/>
            <person name="Martin F."/>
        </authorList>
    </citation>
    <scope>NUCLEOTIDE SEQUENCE</scope>
    <source>
        <strain evidence="1">FP105234-sp</strain>
    </source>
</reference>
<evidence type="ECO:0000313" key="2">
    <source>
        <dbReference type="Proteomes" id="UP000814033"/>
    </source>
</evidence>
<dbReference type="EMBL" id="MU275853">
    <property type="protein sequence ID" value="KAI0051379.1"/>
    <property type="molecule type" value="Genomic_DNA"/>
</dbReference>
<sequence>MAHPLLYPGKTFFYPIGNTPPCCLTDGVPPEQSANLLLLGCGDPRNLLFTVHSSRVSDAMPRKLDFTCCDHEPAVLARNAVLLTMIVDGEIPHNAMWNIFYDLMIKKEVVHSLVAHCQKLVKLSADVMTWNNAYGTWLKMCTVGTLQELRRHWILYVGFPDLSQARKKQVNESFSQGMREIRSKWQNIASIARSAGIFAHEAIKATSEHFSHLWRTGVHSTEPKDTIGATLLNQTFVYSLMGEQFNVHYGVDGLASFHLAPAFVTFKPSGPPKKITPQSLIDCAQGQFKDWCQSFRAAICTEPSNVAVRLFAGDALHLCRALHMHLSDRSISTGVYASPWSAVRLNLDGGEYDVNNHHAPTTFDVIDTSNLSDHLGLLNVLIATRPLLSHAPYSSINTEALLAVGSDPTSGFMGEVGGDLTSISIVLDLTPSTFVARSTTYSNRHEVVLHRLMDSPQYHERVVWKILTASDSSALRVAGNAVPTVLFKPEELSRFLFHVYLKMFASENTLSAMLTPSLEKLRASSRVHYIRATFAMFIKLVKERTKTDWGAVIDQLLELIESDRTLMMGMNYYQDLCCHLYLFDIHTVSTLTPRFVNIVMGSLSVRGRFQNWEEVPPVVCITLVVPRQKLKVIEDIGFEKIGTPPLQCDIQGFPSHAVFFSIAAAFGKVTRSGPEHSPELTLEEDPLRWSGKSDLVVSFWIPSWIILKEPNSAVGFGLRATPATTTLIGRLGMELLIFRASLLDKVSVQVTRARPSFPDEHRSLEVLNYSPRSRTGRPITVHMDEGGVRVESVSTRVDITGTEEISILESGEKVSSRQISPCGVELSLSRYSHPLYFPFPVDHSRVKLRIARKSHFVEVIIPVSGPFTAGGFSVDPFPVIFQEHTPTVWNMHRLHLDSLPFVSIERKANLDSWLNTHVSLMMSDRERAIMNGGKTTGNQDPLQTLVDVKESLHAIFVQYAGIQGEKRADVFALHEPTMGGGYTLLFITGLRLDCSAHTVVLDAFVLPITDAIMPRVGPAIPRLMKEGLVSVVTVDNEMRAWKRLLPAFVERCRLTWTHGPECAYVKTGRVPLSLEVNENPLCACGQGKDVALFTRSKLWAPLAPLVTRAALSPLFAASYLETRSAPSASVSIDACALCGGGGQPRLLKCSRCKRTSYCSSECQRADWKKHKVSCR</sequence>
<evidence type="ECO:0000313" key="1">
    <source>
        <dbReference type="EMBL" id="KAI0051379.1"/>
    </source>
</evidence>
<reference evidence="1" key="2">
    <citation type="journal article" date="2022" name="New Phytol.">
        <title>Evolutionary transition to the ectomycorrhizal habit in the genomes of a hyperdiverse lineage of mushroom-forming fungi.</title>
        <authorList>
            <person name="Looney B."/>
            <person name="Miyauchi S."/>
            <person name="Morin E."/>
            <person name="Drula E."/>
            <person name="Courty P.E."/>
            <person name="Kohler A."/>
            <person name="Kuo A."/>
            <person name="LaButti K."/>
            <person name="Pangilinan J."/>
            <person name="Lipzen A."/>
            <person name="Riley R."/>
            <person name="Andreopoulos W."/>
            <person name="He G."/>
            <person name="Johnson J."/>
            <person name="Nolan M."/>
            <person name="Tritt A."/>
            <person name="Barry K.W."/>
            <person name="Grigoriev I.V."/>
            <person name="Nagy L.G."/>
            <person name="Hibbett D."/>
            <person name="Henrissat B."/>
            <person name="Matheny P.B."/>
            <person name="Labbe J."/>
            <person name="Martin F.M."/>
        </authorList>
    </citation>
    <scope>NUCLEOTIDE SEQUENCE</scope>
    <source>
        <strain evidence="1">FP105234-sp</strain>
    </source>
</reference>
<protein>
    <submittedName>
        <fullName evidence="1">Uncharacterized protein</fullName>
    </submittedName>
</protein>